<evidence type="ECO:0000256" key="1">
    <source>
        <dbReference type="ARBA" id="ARBA00022670"/>
    </source>
</evidence>
<dbReference type="Gene3D" id="3.40.140.10">
    <property type="entry name" value="Cytidine Deaminase, domain 2"/>
    <property type="match status" value="1"/>
</dbReference>
<evidence type="ECO:0000256" key="3">
    <source>
        <dbReference type="ARBA" id="ARBA00022801"/>
    </source>
</evidence>
<dbReference type="PANTHER" id="PTHR34858:SF1">
    <property type="entry name" value="CYSO-CYSTEINE PEPTIDASE"/>
    <property type="match status" value="1"/>
</dbReference>
<gene>
    <name evidence="7" type="ORF">OB236_22050</name>
</gene>
<dbReference type="Proteomes" id="UP001652445">
    <property type="component" value="Unassembled WGS sequence"/>
</dbReference>
<dbReference type="InterPro" id="IPR028090">
    <property type="entry name" value="JAB_dom_prok"/>
</dbReference>
<dbReference type="PANTHER" id="PTHR34858">
    <property type="entry name" value="CYSO-CYSTEINE PEPTIDASE"/>
    <property type="match status" value="1"/>
</dbReference>
<evidence type="ECO:0000256" key="2">
    <source>
        <dbReference type="ARBA" id="ARBA00022723"/>
    </source>
</evidence>
<feature type="domain" description="MPN" evidence="6">
    <location>
        <begin position="5"/>
        <end position="133"/>
    </location>
</feature>
<accession>A0ABT2UMB4</accession>
<dbReference type="SMART" id="SM00232">
    <property type="entry name" value="JAB_MPN"/>
    <property type="match status" value="1"/>
</dbReference>
<keyword evidence="3" id="KW-0378">Hydrolase</keyword>
<dbReference type="CDD" id="cd08070">
    <property type="entry name" value="MPN_like"/>
    <property type="match status" value="1"/>
</dbReference>
<evidence type="ECO:0000313" key="8">
    <source>
        <dbReference type="Proteomes" id="UP001652445"/>
    </source>
</evidence>
<dbReference type="InterPro" id="IPR037518">
    <property type="entry name" value="MPN"/>
</dbReference>
<dbReference type="EMBL" id="JAOQIO010000084">
    <property type="protein sequence ID" value="MCU6794799.1"/>
    <property type="molecule type" value="Genomic_DNA"/>
</dbReference>
<dbReference type="SUPFAM" id="SSF102712">
    <property type="entry name" value="JAB1/MPN domain"/>
    <property type="match status" value="1"/>
</dbReference>
<dbReference type="InterPro" id="IPR051929">
    <property type="entry name" value="VirAsm_ModProt"/>
</dbReference>
<sequence length="159" mass="17902">MYTSIQLTSSVRETFISHCIANKPMEACGFLLGCIEVTQIRITSFVPVANASRNPERQFSMNASDMIPVVLNNTFTIVGILHSHPNAAATPSSEDLSTTWYDIPSHWIVSLQQPTIEIAAYQYTHNYQSPNSFTETQTTKFPKKQAQYYPIPIILIEDE</sequence>
<organism evidence="7 8">
    <name type="scientific">Paenibacillus baimaensis</name>
    <dbReference type="NCBI Taxonomy" id="2982185"/>
    <lineage>
        <taxon>Bacteria</taxon>
        <taxon>Bacillati</taxon>
        <taxon>Bacillota</taxon>
        <taxon>Bacilli</taxon>
        <taxon>Bacillales</taxon>
        <taxon>Paenibacillaceae</taxon>
        <taxon>Paenibacillus</taxon>
    </lineage>
</organism>
<keyword evidence="2" id="KW-0479">Metal-binding</keyword>
<keyword evidence="8" id="KW-1185">Reference proteome</keyword>
<comment type="caution">
    <text evidence="7">The sequence shown here is derived from an EMBL/GenBank/DDBJ whole genome shotgun (WGS) entry which is preliminary data.</text>
</comment>
<protein>
    <submittedName>
        <fullName evidence="7">M67 family metallopeptidase</fullName>
    </submittedName>
</protein>
<dbReference type="PROSITE" id="PS50249">
    <property type="entry name" value="MPN"/>
    <property type="match status" value="1"/>
</dbReference>
<evidence type="ECO:0000256" key="5">
    <source>
        <dbReference type="ARBA" id="ARBA00023049"/>
    </source>
</evidence>
<name>A0ABT2UMB4_9BACL</name>
<keyword evidence="5" id="KW-0482">Metalloprotease</keyword>
<keyword evidence="1" id="KW-0645">Protease</keyword>
<keyword evidence="4" id="KW-0862">Zinc</keyword>
<dbReference type="Pfam" id="PF14464">
    <property type="entry name" value="Prok-JAB"/>
    <property type="match status" value="1"/>
</dbReference>
<dbReference type="InterPro" id="IPR000555">
    <property type="entry name" value="JAMM/MPN+_dom"/>
</dbReference>
<evidence type="ECO:0000259" key="6">
    <source>
        <dbReference type="PROSITE" id="PS50249"/>
    </source>
</evidence>
<evidence type="ECO:0000313" key="7">
    <source>
        <dbReference type="EMBL" id="MCU6794799.1"/>
    </source>
</evidence>
<evidence type="ECO:0000256" key="4">
    <source>
        <dbReference type="ARBA" id="ARBA00022833"/>
    </source>
</evidence>
<dbReference type="RefSeq" id="WP_262685874.1">
    <property type="nucleotide sequence ID" value="NZ_JAOQIO010000084.1"/>
</dbReference>
<proteinExistence type="predicted"/>
<reference evidence="7 8" key="1">
    <citation type="submission" date="2022-09" db="EMBL/GenBank/DDBJ databases">
        <authorList>
            <person name="Han X.L."/>
            <person name="Wang Q."/>
            <person name="Lu T."/>
        </authorList>
    </citation>
    <scope>NUCLEOTIDE SEQUENCE [LARGE SCALE GENOMIC DNA]</scope>
    <source>
        <strain evidence="7 8">WQ 127069</strain>
    </source>
</reference>